<comment type="caution">
    <text evidence="1">The sequence shown here is derived from an EMBL/GenBank/DDBJ whole genome shotgun (WGS) entry which is preliminary data.</text>
</comment>
<reference evidence="1" key="2">
    <citation type="journal article" date="2023" name="IMA Fungus">
        <title>Comparative genomic study of the Penicillium genus elucidates a diverse pangenome and 15 lateral gene transfer events.</title>
        <authorList>
            <person name="Petersen C."/>
            <person name="Sorensen T."/>
            <person name="Nielsen M.R."/>
            <person name="Sondergaard T.E."/>
            <person name="Sorensen J.L."/>
            <person name="Fitzpatrick D.A."/>
            <person name="Frisvad J.C."/>
            <person name="Nielsen K.L."/>
        </authorList>
    </citation>
    <scope>NUCLEOTIDE SEQUENCE</scope>
    <source>
        <strain evidence="1">IBT 23319</strain>
    </source>
</reference>
<gene>
    <name evidence="1" type="ORF">N7469_002066</name>
</gene>
<dbReference type="Proteomes" id="UP001147733">
    <property type="component" value="Unassembled WGS sequence"/>
</dbReference>
<name>A0A9W9TT56_PENCI</name>
<accession>A0A9W9TT56</accession>
<evidence type="ECO:0000313" key="2">
    <source>
        <dbReference type="Proteomes" id="UP001147733"/>
    </source>
</evidence>
<dbReference type="EMBL" id="JAPQKT010000002">
    <property type="protein sequence ID" value="KAJ5240475.1"/>
    <property type="molecule type" value="Genomic_DNA"/>
</dbReference>
<reference evidence="1" key="1">
    <citation type="submission" date="2022-11" db="EMBL/GenBank/DDBJ databases">
        <authorList>
            <person name="Petersen C."/>
        </authorList>
    </citation>
    <scope>NUCLEOTIDE SEQUENCE</scope>
    <source>
        <strain evidence="1">IBT 23319</strain>
    </source>
</reference>
<dbReference type="OrthoDB" id="4368687at2759"/>
<evidence type="ECO:0000313" key="1">
    <source>
        <dbReference type="EMBL" id="KAJ5240475.1"/>
    </source>
</evidence>
<dbReference type="AlphaFoldDB" id="A0A9W9TT56"/>
<dbReference type="GeneID" id="81380153"/>
<sequence>MNKIRLKTDLRNNQISDYDAIISDSQAIRYVAEFMHRTGLLNQFRHVEYGEVDQDQETDDF</sequence>
<protein>
    <submittedName>
        <fullName evidence="1">Uncharacterized protein</fullName>
    </submittedName>
</protein>
<proteinExistence type="predicted"/>
<keyword evidence="2" id="KW-1185">Reference proteome</keyword>
<organism evidence="1 2">
    <name type="scientific">Penicillium citrinum</name>
    <dbReference type="NCBI Taxonomy" id="5077"/>
    <lineage>
        <taxon>Eukaryota</taxon>
        <taxon>Fungi</taxon>
        <taxon>Dikarya</taxon>
        <taxon>Ascomycota</taxon>
        <taxon>Pezizomycotina</taxon>
        <taxon>Eurotiomycetes</taxon>
        <taxon>Eurotiomycetidae</taxon>
        <taxon>Eurotiales</taxon>
        <taxon>Aspergillaceae</taxon>
        <taxon>Penicillium</taxon>
    </lineage>
</organism>
<dbReference type="RefSeq" id="XP_056503480.1">
    <property type="nucleotide sequence ID" value="XM_056640986.1"/>
</dbReference>